<accession>A0A7J6JYL9</accession>
<sequence length="94" mass="10492">MLARQAVEEKTGKGGVFPRGKKRETGRWPQGRNSAPEFHPVTSCFLLVTDFLSIRPLLSLREKSCNLPSRPRTLLPTLQPHLSKPSLTLRALAC</sequence>
<name>A0A7J6JYL9_TOXGO</name>
<dbReference type="EMBL" id="JAAUHK010000195">
    <property type="protein sequence ID" value="KAF4640275.1"/>
    <property type="molecule type" value="Genomic_DNA"/>
</dbReference>
<organism evidence="2 3">
    <name type="scientific">Toxoplasma gondii</name>
    <dbReference type="NCBI Taxonomy" id="5811"/>
    <lineage>
        <taxon>Eukaryota</taxon>
        <taxon>Sar</taxon>
        <taxon>Alveolata</taxon>
        <taxon>Apicomplexa</taxon>
        <taxon>Conoidasida</taxon>
        <taxon>Coccidia</taxon>
        <taxon>Eucoccidiorida</taxon>
        <taxon>Eimeriorina</taxon>
        <taxon>Sarcocystidae</taxon>
        <taxon>Toxoplasma</taxon>
    </lineage>
</organism>
<feature type="compositionally biased region" description="Basic and acidic residues" evidence="1">
    <location>
        <begin position="1"/>
        <end position="12"/>
    </location>
</feature>
<dbReference type="Proteomes" id="UP000557509">
    <property type="component" value="Unassembled WGS sequence"/>
</dbReference>
<feature type="region of interest" description="Disordered" evidence="1">
    <location>
        <begin position="1"/>
        <end position="37"/>
    </location>
</feature>
<evidence type="ECO:0000256" key="1">
    <source>
        <dbReference type="SAM" id="MobiDB-lite"/>
    </source>
</evidence>
<reference evidence="2 3" key="1">
    <citation type="submission" date="2020-03" db="EMBL/GenBank/DDBJ databases">
        <title>Genome sequence of Toxoplasma gondii RH-88 strain.</title>
        <authorList>
            <person name="Lorenzi H.A."/>
            <person name="Venepally P."/>
            <person name="Rozenberg A."/>
            <person name="Sibley D."/>
        </authorList>
    </citation>
    <scope>NUCLEOTIDE SEQUENCE [LARGE SCALE GENOMIC DNA]</scope>
    <source>
        <strain evidence="2 3">RH-88</strain>
    </source>
</reference>
<evidence type="ECO:0000313" key="2">
    <source>
        <dbReference type="EMBL" id="KAF4640275.1"/>
    </source>
</evidence>
<evidence type="ECO:0000313" key="3">
    <source>
        <dbReference type="Proteomes" id="UP000557509"/>
    </source>
</evidence>
<dbReference type="AlphaFoldDB" id="A0A7J6JYL9"/>
<keyword evidence="3" id="KW-1185">Reference proteome</keyword>
<protein>
    <submittedName>
        <fullName evidence="2">Uncharacterized protein</fullName>
    </submittedName>
</protein>
<proteinExistence type="predicted"/>
<gene>
    <name evidence="2" type="ORF">TGRH88_042000</name>
</gene>
<comment type="caution">
    <text evidence="2">The sequence shown here is derived from an EMBL/GenBank/DDBJ whole genome shotgun (WGS) entry which is preliminary data.</text>
</comment>